<name>A0AAN9F5C1_CROPI</name>
<proteinExistence type="predicted"/>
<reference evidence="3 4" key="1">
    <citation type="submission" date="2024-01" db="EMBL/GenBank/DDBJ databases">
        <title>The genomes of 5 underutilized Papilionoideae crops provide insights into root nodulation and disease resistanc.</title>
        <authorList>
            <person name="Yuan L."/>
        </authorList>
    </citation>
    <scope>NUCLEOTIDE SEQUENCE [LARGE SCALE GENOMIC DNA]</scope>
    <source>
        <strain evidence="3">ZHUSHIDOU_FW_LH</strain>
        <tissue evidence="3">Leaf</tissue>
    </source>
</reference>
<sequence length="239" mass="26609">MMIGLNKLGVTLTVILAVTLTALAVEIIYLLWRRRQRYRPRGRIEPQEASLSCSSSSPRERERELELDLELELELEHQVMKFRHVYGPSRVLFTINEEEREGLESENGGSASEDCGDVMVVRKVVDDRNEGQGDWNGSELNPFGVALLLKLKWSRQPPPPLQLPTTAAPLIPATVFSRSSQFPLLSSFPLLSISSLPSLSFSLLSSFLLPPFSLPSPSLSSPQPPPRSSTTLTRRSQVT</sequence>
<feature type="compositionally biased region" description="Polar residues" evidence="1">
    <location>
        <begin position="230"/>
        <end position="239"/>
    </location>
</feature>
<keyword evidence="2" id="KW-0472">Membrane</keyword>
<evidence type="ECO:0000256" key="1">
    <source>
        <dbReference type="SAM" id="MobiDB-lite"/>
    </source>
</evidence>
<dbReference type="InterPro" id="IPR045884">
    <property type="entry name" value="At5g59350-like"/>
</dbReference>
<dbReference type="PANTHER" id="PTHR34054">
    <property type="entry name" value="EXPRESSED PROTEIN"/>
    <property type="match status" value="1"/>
</dbReference>
<keyword evidence="4" id="KW-1185">Reference proteome</keyword>
<organism evidence="3 4">
    <name type="scientific">Crotalaria pallida</name>
    <name type="common">Smooth rattlebox</name>
    <name type="synonym">Crotalaria striata</name>
    <dbReference type="NCBI Taxonomy" id="3830"/>
    <lineage>
        <taxon>Eukaryota</taxon>
        <taxon>Viridiplantae</taxon>
        <taxon>Streptophyta</taxon>
        <taxon>Embryophyta</taxon>
        <taxon>Tracheophyta</taxon>
        <taxon>Spermatophyta</taxon>
        <taxon>Magnoliopsida</taxon>
        <taxon>eudicotyledons</taxon>
        <taxon>Gunneridae</taxon>
        <taxon>Pentapetalae</taxon>
        <taxon>rosids</taxon>
        <taxon>fabids</taxon>
        <taxon>Fabales</taxon>
        <taxon>Fabaceae</taxon>
        <taxon>Papilionoideae</taxon>
        <taxon>50 kb inversion clade</taxon>
        <taxon>genistoids sensu lato</taxon>
        <taxon>core genistoids</taxon>
        <taxon>Crotalarieae</taxon>
        <taxon>Crotalaria</taxon>
    </lineage>
</organism>
<dbReference type="Proteomes" id="UP001372338">
    <property type="component" value="Unassembled WGS sequence"/>
</dbReference>
<protein>
    <submittedName>
        <fullName evidence="3">Uncharacterized protein</fullName>
    </submittedName>
</protein>
<keyword evidence="2" id="KW-1133">Transmembrane helix</keyword>
<keyword evidence="2" id="KW-0812">Transmembrane</keyword>
<dbReference type="PANTHER" id="PTHR34054:SF4">
    <property type="entry name" value="PROTEIN, PUTATIVE-RELATED"/>
    <property type="match status" value="1"/>
</dbReference>
<feature type="transmembrane region" description="Helical" evidence="2">
    <location>
        <begin position="12"/>
        <end position="32"/>
    </location>
</feature>
<accession>A0AAN9F5C1</accession>
<evidence type="ECO:0000313" key="4">
    <source>
        <dbReference type="Proteomes" id="UP001372338"/>
    </source>
</evidence>
<comment type="caution">
    <text evidence="3">The sequence shown here is derived from an EMBL/GenBank/DDBJ whole genome shotgun (WGS) entry which is preliminary data.</text>
</comment>
<dbReference type="EMBL" id="JAYWIO010000004">
    <property type="protein sequence ID" value="KAK7268081.1"/>
    <property type="molecule type" value="Genomic_DNA"/>
</dbReference>
<gene>
    <name evidence="3" type="ORF">RIF29_20767</name>
</gene>
<feature type="region of interest" description="Disordered" evidence="1">
    <location>
        <begin position="215"/>
        <end position="239"/>
    </location>
</feature>
<dbReference type="AlphaFoldDB" id="A0AAN9F5C1"/>
<evidence type="ECO:0000313" key="3">
    <source>
        <dbReference type="EMBL" id="KAK7268081.1"/>
    </source>
</evidence>
<evidence type="ECO:0000256" key="2">
    <source>
        <dbReference type="SAM" id="Phobius"/>
    </source>
</evidence>